<organism evidence="3 4">
    <name type="scientific">Hufsiella arboris</name>
    <dbReference type="NCBI Taxonomy" id="2695275"/>
    <lineage>
        <taxon>Bacteria</taxon>
        <taxon>Pseudomonadati</taxon>
        <taxon>Bacteroidota</taxon>
        <taxon>Sphingobacteriia</taxon>
        <taxon>Sphingobacteriales</taxon>
        <taxon>Sphingobacteriaceae</taxon>
        <taxon>Hufsiella</taxon>
    </lineage>
</organism>
<dbReference type="Pfam" id="PF02517">
    <property type="entry name" value="Rce1-like"/>
    <property type="match status" value="1"/>
</dbReference>
<keyword evidence="3" id="KW-0482">Metalloprotease</keyword>
<feature type="transmembrane region" description="Helical" evidence="1">
    <location>
        <begin position="214"/>
        <end position="235"/>
    </location>
</feature>
<protein>
    <submittedName>
        <fullName evidence="3">CPBP family intramembrane metalloprotease</fullName>
    </submittedName>
</protein>
<keyword evidence="3" id="KW-0645">Protease</keyword>
<feature type="transmembrane region" description="Helical" evidence="1">
    <location>
        <begin position="12"/>
        <end position="34"/>
    </location>
</feature>
<keyword evidence="4" id="KW-1185">Reference proteome</keyword>
<keyword evidence="3" id="KW-0378">Hydrolase</keyword>
<dbReference type="GO" id="GO:0008237">
    <property type="term" value="F:metallopeptidase activity"/>
    <property type="evidence" value="ECO:0007669"/>
    <property type="project" value="UniProtKB-KW"/>
</dbReference>
<feature type="transmembrane region" description="Helical" evidence="1">
    <location>
        <begin position="190"/>
        <end position="207"/>
    </location>
</feature>
<gene>
    <name evidence="3" type="ORF">GS399_17620</name>
</gene>
<evidence type="ECO:0000313" key="3">
    <source>
        <dbReference type="EMBL" id="MXV52795.1"/>
    </source>
</evidence>
<feature type="transmembrane region" description="Helical" evidence="1">
    <location>
        <begin position="40"/>
        <end position="61"/>
    </location>
</feature>
<feature type="transmembrane region" description="Helical" evidence="1">
    <location>
        <begin position="82"/>
        <end position="102"/>
    </location>
</feature>
<sequence>MKQLENFKAIIYHLYPGLLITAGFVIFAPLAIKYGFPPQFGMLLSIIVVAVPILFFHMRAAKRLEEKSHISDLNGFKEKLPLVRLILYSSGLVIFAFIIWGITQRVSNLITAKLSNWLPSWYTVQDFHGYSHDKIVVTLIFNLVLNGFMAPYIEELYFRGYLLPRMQGFGKYAFLVNCLLFSLYHFWQPYIYLTLFLALLPMIYLVVKTRDLRLSILTHSLLNLIGAILSFGMVAKH</sequence>
<dbReference type="AlphaFoldDB" id="A0A7K1YDX3"/>
<comment type="caution">
    <text evidence="3">The sequence shown here is derived from an EMBL/GenBank/DDBJ whole genome shotgun (WGS) entry which is preliminary data.</text>
</comment>
<feature type="transmembrane region" description="Helical" evidence="1">
    <location>
        <begin position="135"/>
        <end position="154"/>
    </location>
</feature>
<feature type="domain" description="CAAX prenyl protease 2/Lysostaphin resistance protein A-like" evidence="2">
    <location>
        <begin position="138"/>
        <end position="225"/>
    </location>
</feature>
<evidence type="ECO:0000259" key="2">
    <source>
        <dbReference type="Pfam" id="PF02517"/>
    </source>
</evidence>
<keyword evidence="1" id="KW-0812">Transmembrane</keyword>
<evidence type="ECO:0000313" key="4">
    <source>
        <dbReference type="Proteomes" id="UP000466586"/>
    </source>
</evidence>
<keyword evidence="1" id="KW-0472">Membrane</keyword>
<dbReference type="GO" id="GO:0006508">
    <property type="term" value="P:proteolysis"/>
    <property type="evidence" value="ECO:0007669"/>
    <property type="project" value="UniProtKB-KW"/>
</dbReference>
<dbReference type="InterPro" id="IPR003675">
    <property type="entry name" value="Rce1/LyrA-like_dom"/>
</dbReference>
<reference evidence="3 4" key="1">
    <citation type="submission" date="2019-11" db="EMBL/GenBank/DDBJ databases">
        <title>Pedobacter sp. HMF7647 Genome sequencing and assembly.</title>
        <authorList>
            <person name="Kang H."/>
            <person name="Kim H."/>
            <person name="Joh K."/>
        </authorList>
    </citation>
    <scope>NUCLEOTIDE SEQUENCE [LARGE SCALE GENOMIC DNA]</scope>
    <source>
        <strain evidence="3 4">HMF7647</strain>
    </source>
</reference>
<name>A0A7K1YDX3_9SPHI</name>
<proteinExistence type="predicted"/>
<dbReference type="GO" id="GO:0080120">
    <property type="term" value="P:CAAX-box protein maturation"/>
    <property type="evidence" value="ECO:0007669"/>
    <property type="project" value="UniProtKB-ARBA"/>
</dbReference>
<evidence type="ECO:0000256" key="1">
    <source>
        <dbReference type="SAM" id="Phobius"/>
    </source>
</evidence>
<dbReference type="GO" id="GO:0004175">
    <property type="term" value="F:endopeptidase activity"/>
    <property type="evidence" value="ECO:0007669"/>
    <property type="project" value="UniProtKB-ARBA"/>
</dbReference>
<dbReference type="RefSeq" id="WP_160845973.1">
    <property type="nucleotide sequence ID" value="NZ_WVHT01000010.1"/>
</dbReference>
<feature type="transmembrane region" description="Helical" evidence="1">
    <location>
        <begin position="166"/>
        <end position="184"/>
    </location>
</feature>
<keyword evidence="1" id="KW-1133">Transmembrane helix</keyword>
<accession>A0A7K1YDX3</accession>
<dbReference type="EMBL" id="WVHT01000010">
    <property type="protein sequence ID" value="MXV52795.1"/>
    <property type="molecule type" value="Genomic_DNA"/>
</dbReference>
<dbReference type="Proteomes" id="UP000466586">
    <property type="component" value="Unassembled WGS sequence"/>
</dbReference>